<feature type="domain" description="Peptidase M12A" evidence="2">
    <location>
        <begin position="1"/>
        <end position="77"/>
    </location>
</feature>
<evidence type="ECO:0000313" key="3">
    <source>
        <dbReference type="Proteomes" id="UP000887540"/>
    </source>
</evidence>
<comment type="caution">
    <text evidence="1">Lacks conserved residue(s) required for the propagation of feature annotation.</text>
</comment>
<dbReference type="AlphaFoldDB" id="A0A914CVV0"/>
<dbReference type="GO" id="GO:0004222">
    <property type="term" value="F:metalloendopeptidase activity"/>
    <property type="evidence" value="ECO:0007669"/>
    <property type="project" value="InterPro"/>
</dbReference>
<evidence type="ECO:0000259" key="2">
    <source>
        <dbReference type="PROSITE" id="PS51864"/>
    </source>
</evidence>
<dbReference type="InterPro" id="IPR024079">
    <property type="entry name" value="MetalloPept_cat_dom_sf"/>
</dbReference>
<sequence length="145" mass="16279">MPVNYYFDPNAGYSDTQKVIIRSGFQVWADNTCLTFAETTTPNNKIFITNSLGSRCFADIEMQSNRQQMSLHSNCIDATNTWQSLTGSLNLPYQQSQQWTIALSGFNRLCTKVPIQFQSVGRYASCGMTSFEFKGDLDLTLTGAR</sequence>
<evidence type="ECO:0000256" key="1">
    <source>
        <dbReference type="PROSITE-ProRule" id="PRU01211"/>
    </source>
</evidence>
<dbReference type="GO" id="GO:0006508">
    <property type="term" value="P:proteolysis"/>
    <property type="evidence" value="ECO:0007669"/>
    <property type="project" value="InterPro"/>
</dbReference>
<evidence type="ECO:0000313" key="4">
    <source>
        <dbReference type="WBParaSite" id="ACRNAN_scaffold14355.g16877.t1"/>
    </source>
</evidence>
<dbReference type="WBParaSite" id="ACRNAN_scaffold14355.g16877.t1">
    <property type="protein sequence ID" value="ACRNAN_scaffold14355.g16877.t1"/>
    <property type="gene ID" value="ACRNAN_scaffold14355.g16877"/>
</dbReference>
<organism evidence="3 4">
    <name type="scientific">Acrobeloides nanus</name>
    <dbReference type="NCBI Taxonomy" id="290746"/>
    <lineage>
        <taxon>Eukaryota</taxon>
        <taxon>Metazoa</taxon>
        <taxon>Ecdysozoa</taxon>
        <taxon>Nematoda</taxon>
        <taxon>Chromadorea</taxon>
        <taxon>Rhabditida</taxon>
        <taxon>Tylenchina</taxon>
        <taxon>Cephalobomorpha</taxon>
        <taxon>Cephaloboidea</taxon>
        <taxon>Cephalobidae</taxon>
        <taxon>Acrobeloides</taxon>
    </lineage>
</organism>
<dbReference type="PROSITE" id="PS51864">
    <property type="entry name" value="ASTACIN"/>
    <property type="match status" value="1"/>
</dbReference>
<dbReference type="Pfam" id="PF01400">
    <property type="entry name" value="Astacin"/>
    <property type="match status" value="1"/>
</dbReference>
<keyword evidence="3" id="KW-1185">Reference proteome</keyword>
<proteinExistence type="predicted"/>
<reference evidence="4" key="1">
    <citation type="submission" date="2022-11" db="UniProtKB">
        <authorList>
            <consortium name="WormBaseParasite"/>
        </authorList>
    </citation>
    <scope>IDENTIFICATION</scope>
</reference>
<dbReference type="Gene3D" id="3.40.390.10">
    <property type="entry name" value="Collagenase (Catalytic Domain)"/>
    <property type="match status" value="1"/>
</dbReference>
<dbReference type="SUPFAM" id="SSF55486">
    <property type="entry name" value="Metalloproteases ('zincins'), catalytic domain"/>
    <property type="match status" value="1"/>
</dbReference>
<name>A0A914CVV0_9BILA</name>
<dbReference type="InterPro" id="IPR001506">
    <property type="entry name" value="Peptidase_M12A"/>
</dbReference>
<dbReference type="Proteomes" id="UP000887540">
    <property type="component" value="Unplaced"/>
</dbReference>
<protein>
    <submittedName>
        <fullName evidence="4">Peptidase M12A domain-containing protein</fullName>
    </submittedName>
</protein>
<accession>A0A914CVV0</accession>